<dbReference type="InterPro" id="IPR015500">
    <property type="entry name" value="Peptidase_S8_subtilisin-rel"/>
</dbReference>
<evidence type="ECO:0000256" key="1">
    <source>
        <dbReference type="ARBA" id="ARBA00011073"/>
    </source>
</evidence>
<comment type="caution">
    <text evidence="8">The sequence shown here is derived from an EMBL/GenBank/DDBJ whole genome shotgun (WGS) entry which is preliminary data.</text>
</comment>
<keyword evidence="2 5" id="KW-0645">Protease</keyword>
<feature type="active site" description="Charge relay system" evidence="5">
    <location>
        <position position="408"/>
    </location>
</feature>
<dbReference type="PANTHER" id="PTHR43806:SF11">
    <property type="entry name" value="CEREVISIN-RELATED"/>
    <property type="match status" value="1"/>
</dbReference>
<organism evidence="8 9">
    <name type="scientific">Parvularcula mediterranea</name>
    <dbReference type="NCBI Taxonomy" id="2732508"/>
    <lineage>
        <taxon>Bacteria</taxon>
        <taxon>Pseudomonadati</taxon>
        <taxon>Pseudomonadota</taxon>
        <taxon>Alphaproteobacteria</taxon>
        <taxon>Parvularculales</taxon>
        <taxon>Parvularculaceae</taxon>
        <taxon>Parvularcula</taxon>
    </lineage>
</organism>
<dbReference type="InterPro" id="IPR000209">
    <property type="entry name" value="Peptidase_S8/S53_dom"/>
</dbReference>
<proteinExistence type="inferred from homology"/>
<gene>
    <name evidence="8" type="ORF">HK107_02050</name>
</gene>
<evidence type="ECO:0000256" key="6">
    <source>
        <dbReference type="SAM" id="MobiDB-lite"/>
    </source>
</evidence>
<evidence type="ECO:0000256" key="4">
    <source>
        <dbReference type="ARBA" id="ARBA00022825"/>
    </source>
</evidence>
<evidence type="ECO:0000259" key="7">
    <source>
        <dbReference type="Pfam" id="PF00082"/>
    </source>
</evidence>
<dbReference type="InterPro" id="IPR050131">
    <property type="entry name" value="Peptidase_S8_subtilisin-like"/>
</dbReference>
<keyword evidence="3 5" id="KW-0378">Hydrolase</keyword>
<keyword evidence="9" id="KW-1185">Reference proteome</keyword>
<dbReference type="PANTHER" id="PTHR43806">
    <property type="entry name" value="PEPTIDASE S8"/>
    <property type="match status" value="1"/>
</dbReference>
<dbReference type="GO" id="GO:0004252">
    <property type="term" value="F:serine-type endopeptidase activity"/>
    <property type="evidence" value="ECO:0007669"/>
    <property type="project" value="UniProtKB-UniRule"/>
</dbReference>
<evidence type="ECO:0000256" key="2">
    <source>
        <dbReference type="ARBA" id="ARBA00022670"/>
    </source>
</evidence>
<dbReference type="RefSeq" id="WP_173196310.1">
    <property type="nucleotide sequence ID" value="NZ_JABFCX010000002.1"/>
</dbReference>
<protein>
    <submittedName>
        <fullName evidence="8">S8 family serine peptidase</fullName>
    </submittedName>
</protein>
<dbReference type="PRINTS" id="PR00723">
    <property type="entry name" value="SUBTILISIN"/>
</dbReference>
<evidence type="ECO:0000313" key="8">
    <source>
        <dbReference type="EMBL" id="NNU15106.1"/>
    </source>
</evidence>
<dbReference type="AlphaFoldDB" id="A0A7Y3RJD4"/>
<comment type="similarity">
    <text evidence="1 5">Belongs to the peptidase S8 family.</text>
</comment>
<reference evidence="8 9" key="1">
    <citation type="submission" date="2020-05" db="EMBL/GenBank/DDBJ databases">
        <title>Parvularcula mediterraneae sp. nov., isolated from polypropylene straw from shallow seawater of the seashore of Laganas in Zakynthos island, Greece.</title>
        <authorList>
            <person name="Szabo I."/>
            <person name="Al-Omari J."/>
            <person name="Rado J."/>
            <person name="Szerdahelyi G.S."/>
        </authorList>
    </citation>
    <scope>NUCLEOTIDE SEQUENCE [LARGE SCALE GENOMIC DNA]</scope>
    <source>
        <strain evidence="8 9">ZS-1/3</strain>
    </source>
</reference>
<sequence length="900" mass="94500">MSLLTCLLLASCGPSDPKKRIAGGADQPDAPTGEDETTFTLSGNLAASQFLSVDGDTNDTFSELRLNNDFISAQTISNPSIVKGFVTVIDPPGSGRFNFFSTDQFDVYSFTGFSGQQIFLEAADFDQATPALNDIDLILYDSLGIAQAVSMSIDGAYEALSVPSDGQYFIAVQARSGASNYTLSLSSIAGPISLGTDRIVQNLQPNAVILNGPPVTDAGIAFVDAFEHSNFSGSDASVLRSADVRIVDLQGARSLVEDDVDEFVADRSNVFAGIGLPSSYHSQSPEFLLLALLDRLNRLEGRDLFTAIEAGSTLQALNSDPVPLRSINWNLYDIGWEAAEAQLTGLTFAKTPVVAVIDSGYFTAHSDLRTQIIDQRDFVAAQFDGDGFDAEAEEIVRPGDNPACHGFHGTHVATTAAASSGDGGMIGVAPQSEIIALKIGFSSGPRCKQFFGDLAQAIRYAARLPNASNALPPKKADVINMSLGYRQPDPSVSAAIDAAVAEGVIVVAGVGNDSAAVINYPASFPNVIGVAATDFRRSRAHYSTFNSMVDIAAPGGDVRVDANGDGYGDGILGGIATLSGVAGFRQDYTLMNGTSMASPTVSGGIALMKAISPTLTQADVEGMLASGRLTEDIGAQGYDIETGYGLMSLPKMINAALEFSGGNPSELPDLILSSPSQVSFGILAQDVSISVERIRGLDNRIQGITLSPSLRTSSGGEWISLVNSETDADGFGTYTFRANRQILGLGTFQGTIGFEQSNGSTLNIPVSLTNASDEGTGTTGAIFFVVERLNEAGEFVTAVDDYRIEEGASGGSAIASISGLRAGSYRVIYGTDMDSDNLICDEGELCGALPFNSSRFDDTIEVDQNLSGLDFSLNDLSGVALSSEDDQAGERPLLRKINRD</sequence>
<feature type="active site" description="Charge relay system" evidence="5">
    <location>
        <position position="358"/>
    </location>
</feature>
<accession>A0A7Y3RJD4</accession>
<evidence type="ECO:0000313" key="9">
    <source>
        <dbReference type="Proteomes" id="UP000536835"/>
    </source>
</evidence>
<name>A0A7Y3RJD4_9PROT</name>
<feature type="active site" description="Charge relay system" evidence="5">
    <location>
        <position position="595"/>
    </location>
</feature>
<dbReference type="InterPro" id="IPR023828">
    <property type="entry name" value="Peptidase_S8_Ser-AS"/>
</dbReference>
<evidence type="ECO:0000256" key="3">
    <source>
        <dbReference type="ARBA" id="ARBA00022801"/>
    </source>
</evidence>
<keyword evidence="4 5" id="KW-0720">Serine protease</keyword>
<dbReference type="Proteomes" id="UP000536835">
    <property type="component" value="Unassembled WGS sequence"/>
</dbReference>
<dbReference type="PROSITE" id="PS51892">
    <property type="entry name" value="SUBTILASE"/>
    <property type="match status" value="1"/>
</dbReference>
<dbReference type="Gene3D" id="3.40.50.200">
    <property type="entry name" value="Peptidase S8/S53 domain"/>
    <property type="match status" value="1"/>
</dbReference>
<feature type="region of interest" description="Disordered" evidence="6">
    <location>
        <begin position="18"/>
        <end position="37"/>
    </location>
</feature>
<dbReference type="SUPFAM" id="SSF52743">
    <property type="entry name" value="Subtilisin-like"/>
    <property type="match status" value="1"/>
</dbReference>
<dbReference type="Pfam" id="PF00082">
    <property type="entry name" value="Peptidase_S8"/>
    <property type="match status" value="1"/>
</dbReference>
<feature type="domain" description="Peptidase S8/S53" evidence="7">
    <location>
        <begin position="350"/>
        <end position="626"/>
    </location>
</feature>
<dbReference type="PROSITE" id="PS00138">
    <property type="entry name" value="SUBTILASE_SER"/>
    <property type="match status" value="1"/>
</dbReference>
<dbReference type="Gene3D" id="2.60.120.380">
    <property type="match status" value="1"/>
</dbReference>
<dbReference type="EMBL" id="JABFCX010000002">
    <property type="protein sequence ID" value="NNU15106.1"/>
    <property type="molecule type" value="Genomic_DNA"/>
</dbReference>
<dbReference type="InterPro" id="IPR036852">
    <property type="entry name" value="Peptidase_S8/S53_dom_sf"/>
</dbReference>
<evidence type="ECO:0000256" key="5">
    <source>
        <dbReference type="PROSITE-ProRule" id="PRU01240"/>
    </source>
</evidence>
<dbReference type="GO" id="GO:0006508">
    <property type="term" value="P:proteolysis"/>
    <property type="evidence" value="ECO:0007669"/>
    <property type="project" value="UniProtKB-KW"/>
</dbReference>